<dbReference type="AlphaFoldDB" id="W4KQN9"/>
<reference evidence="4 5" key="1">
    <citation type="journal article" date="2012" name="New Phytol.">
        <title>Insight into trade-off between wood decay and parasitism from the genome of a fungal forest pathogen.</title>
        <authorList>
            <person name="Olson A."/>
            <person name="Aerts A."/>
            <person name="Asiegbu F."/>
            <person name="Belbahri L."/>
            <person name="Bouzid O."/>
            <person name="Broberg A."/>
            <person name="Canback B."/>
            <person name="Coutinho P.M."/>
            <person name="Cullen D."/>
            <person name="Dalman K."/>
            <person name="Deflorio G."/>
            <person name="van Diepen L.T."/>
            <person name="Dunand C."/>
            <person name="Duplessis S."/>
            <person name="Durling M."/>
            <person name="Gonthier P."/>
            <person name="Grimwood J."/>
            <person name="Fossdal C.G."/>
            <person name="Hansson D."/>
            <person name="Henrissat B."/>
            <person name="Hietala A."/>
            <person name="Himmelstrand K."/>
            <person name="Hoffmeister D."/>
            <person name="Hogberg N."/>
            <person name="James T.Y."/>
            <person name="Karlsson M."/>
            <person name="Kohler A."/>
            <person name="Kues U."/>
            <person name="Lee Y.H."/>
            <person name="Lin Y.C."/>
            <person name="Lind M."/>
            <person name="Lindquist E."/>
            <person name="Lombard V."/>
            <person name="Lucas S."/>
            <person name="Lunden K."/>
            <person name="Morin E."/>
            <person name="Murat C."/>
            <person name="Park J."/>
            <person name="Raffaello T."/>
            <person name="Rouze P."/>
            <person name="Salamov A."/>
            <person name="Schmutz J."/>
            <person name="Solheim H."/>
            <person name="Stahlberg J."/>
            <person name="Velez H."/>
            <person name="de Vries R.P."/>
            <person name="Wiebenga A."/>
            <person name="Woodward S."/>
            <person name="Yakovlev I."/>
            <person name="Garbelotto M."/>
            <person name="Martin F."/>
            <person name="Grigoriev I.V."/>
            <person name="Stenlid J."/>
        </authorList>
    </citation>
    <scope>NUCLEOTIDE SEQUENCE [LARGE SCALE GENOMIC DNA]</scope>
    <source>
        <strain evidence="4 5">TC 32-1</strain>
    </source>
</reference>
<evidence type="ECO:0000256" key="3">
    <source>
        <dbReference type="ARBA" id="ARBA00023002"/>
    </source>
</evidence>
<evidence type="ECO:0000256" key="1">
    <source>
        <dbReference type="ARBA" id="ARBA00006484"/>
    </source>
</evidence>
<dbReference type="InterPro" id="IPR036291">
    <property type="entry name" value="NAD(P)-bd_dom_sf"/>
</dbReference>
<dbReference type="RefSeq" id="XP_009541267.1">
    <property type="nucleotide sequence ID" value="XM_009542972.1"/>
</dbReference>
<dbReference type="EMBL" id="KI925454">
    <property type="protein sequence ID" value="ETW87356.1"/>
    <property type="molecule type" value="Genomic_DNA"/>
</dbReference>
<dbReference type="PANTHER" id="PTHR43391">
    <property type="entry name" value="RETINOL DEHYDROGENASE-RELATED"/>
    <property type="match status" value="1"/>
</dbReference>
<comment type="similarity">
    <text evidence="1">Belongs to the short-chain dehydrogenases/reductases (SDR) family.</text>
</comment>
<keyword evidence="2" id="KW-0521">NADP</keyword>
<sequence>MDAVGFDENISNITSYHDAYPGIDRKVHYDAQTYKGKVVFITGASRGIGEETALSYARAGALLSLVARKQTTLDSVKATILKEVPGAKVLTFPVDVTHTQEVARAIQATVDQFGKLDILIANAGVLRPMEKPFAQQDPDGWWHVMEVNIRGVYNAVHFAIPHLQRSKGYIAIVTSLAANVRMAFSSDYATSKHALIRLAEFIVLENPDIKTFAIHPGAIFTQMGMESKIDIPMVDTVALPAATMLHLTSGKADFLSGRFVSANWDLVELDRDWKTKIVEQNGLVSKLYIPQ</sequence>
<dbReference type="Proteomes" id="UP000030671">
    <property type="component" value="Unassembled WGS sequence"/>
</dbReference>
<dbReference type="Gene3D" id="3.40.50.720">
    <property type="entry name" value="NAD(P)-binding Rossmann-like Domain"/>
    <property type="match status" value="1"/>
</dbReference>
<dbReference type="OrthoDB" id="1933717at2759"/>
<dbReference type="SUPFAM" id="SSF51735">
    <property type="entry name" value="NAD(P)-binding Rossmann-fold domains"/>
    <property type="match status" value="1"/>
</dbReference>
<accession>W4KQN9</accession>
<dbReference type="GO" id="GO:0016491">
    <property type="term" value="F:oxidoreductase activity"/>
    <property type="evidence" value="ECO:0007669"/>
    <property type="project" value="UniProtKB-KW"/>
</dbReference>
<dbReference type="KEGG" id="hir:HETIRDRAFT_437876"/>
<dbReference type="eggNOG" id="KOG1205">
    <property type="taxonomic scope" value="Eukaryota"/>
</dbReference>
<dbReference type="InParanoid" id="W4KQN9"/>
<keyword evidence="3" id="KW-0560">Oxidoreductase</keyword>
<evidence type="ECO:0008006" key="6">
    <source>
        <dbReference type="Google" id="ProtNLM"/>
    </source>
</evidence>
<name>W4KQN9_HETIT</name>
<dbReference type="Pfam" id="PF00106">
    <property type="entry name" value="adh_short"/>
    <property type="match status" value="1"/>
</dbReference>
<gene>
    <name evidence="4" type="ORF">HETIRDRAFT_437876</name>
</gene>
<dbReference type="HOGENOM" id="CLU_010194_8_0_1"/>
<evidence type="ECO:0000313" key="5">
    <source>
        <dbReference type="Proteomes" id="UP000030671"/>
    </source>
</evidence>
<evidence type="ECO:0000256" key="2">
    <source>
        <dbReference type="ARBA" id="ARBA00022857"/>
    </source>
</evidence>
<dbReference type="InterPro" id="IPR002347">
    <property type="entry name" value="SDR_fam"/>
</dbReference>
<dbReference type="GeneID" id="20674993"/>
<keyword evidence="5" id="KW-1185">Reference proteome</keyword>
<organism evidence="4 5">
    <name type="scientific">Heterobasidion irregulare (strain TC 32-1)</name>
    <dbReference type="NCBI Taxonomy" id="747525"/>
    <lineage>
        <taxon>Eukaryota</taxon>
        <taxon>Fungi</taxon>
        <taxon>Dikarya</taxon>
        <taxon>Basidiomycota</taxon>
        <taxon>Agaricomycotina</taxon>
        <taxon>Agaricomycetes</taxon>
        <taxon>Russulales</taxon>
        <taxon>Bondarzewiaceae</taxon>
        <taxon>Heterobasidion</taxon>
        <taxon>Heterobasidion annosum species complex</taxon>
    </lineage>
</organism>
<dbReference type="PANTHER" id="PTHR43391:SF14">
    <property type="entry name" value="DEHYDROGENASE_REDUCTASE SDR FAMILY PROTEIN 7-LIKE"/>
    <property type="match status" value="1"/>
</dbReference>
<evidence type="ECO:0000313" key="4">
    <source>
        <dbReference type="EMBL" id="ETW87356.1"/>
    </source>
</evidence>
<proteinExistence type="inferred from homology"/>
<protein>
    <recommendedName>
        <fullName evidence="6">NAD-P-binding protein</fullName>
    </recommendedName>
</protein>
<dbReference type="PRINTS" id="PR00081">
    <property type="entry name" value="GDHRDH"/>
</dbReference>